<dbReference type="Proteomes" id="UP000269721">
    <property type="component" value="Unassembled WGS sequence"/>
</dbReference>
<feature type="non-terminal residue" evidence="2">
    <location>
        <position position="1"/>
    </location>
</feature>
<accession>A0A4P9VZ82</accession>
<feature type="compositionally biased region" description="Basic and acidic residues" evidence="1">
    <location>
        <begin position="74"/>
        <end position="103"/>
    </location>
</feature>
<feature type="region of interest" description="Disordered" evidence="1">
    <location>
        <begin position="368"/>
        <end position="538"/>
    </location>
</feature>
<evidence type="ECO:0000256" key="1">
    <source>
        <dbReference type="SAM" id="MobiDB-lite"/>
    </source>
</evidence>
<evidence type="ECO:0000313" key="2">
    <source>
        <dbReference type="EMBL" id="RKO83660.1"/>
    </source>
</evidence>
<dbReference type="EMBL" id="ML000979">
    <property type="protein sequence ID" value="RKO83660.1"/>
    <property type="molecule type" value="Genomic_DNA"/>
</dbReference>
<dbReference type="OrthoDB" id="2162469at2759"/>
<protein>
    <submittedName>
        <fullName evidence="2">Uncharacterized protein</fullName>
    </submittedName>
</protein>
<feature type="compositionally biased region" description="Low complexity" evidence="1">
    <location>
        <begin position="513"/>
        <end position="522"/>
    </location>
</feature>
<proteinExistence type="predicted"/>
<dbReference type="AlphaFoldDB" id="A0A4P9VZ82"/>
<gene>
    <name evidence="2" type="ORF">BDK51DRAFT_35257</name>
</gene>
<name>A0A4P9VZ82_9FUNG</name>
<organism evidence="2 3">
    <name type="scientific">Blyttiomyces helicus</name>
    <dbReference type="NCBI Taxonomy" id="388810"/>
    <lineage>
        <taxon>Eukaryota</taxon>
        <taxon>Fungi</taxon>
        <taxon>Fungi incertae sedis</taxon>
        <taxon>Chytridiomycota</taxon>
        <taxon>Chytridiomycota incertae sedis</taxon>
        <taxon>Chytridiomycetes</taxon>
        <taxon>Chytridiomycetes incertae sedis</taxon>
        <taxon>Blyttiomyces</taxon>
    </lineage>
</organism>
<evidence type="ECO:0000313" key="3">
    <source>
        <dbReference type="Proteomes" id="UP000269721"/>
    </source>
</evidence>
<feature type="region of interest" description="Disordered" evidence="1">
    <location>
        <begin position="1"/>
        <end position="175"/>
    </location>
</feature>
<keyword evidence="3" id="KW-1185">Reference proteome</keyword>
<feature type="compositionally biased region" description="Pro residues" evidence="1">
    <location>
        <begin position="368"/>
        <end position="410"/>
    </location>
</feature>
<feature type="compositionally biased region" description="Basic and acidic residues" evidence="1">
    <location>
        <begin position="20"/>
        <end position="38"/>
    </location>
</feature>
<feature type="compositionally biased region" description="Low complexity" evidence="1">
    <location>
        <begin position="411"/>
        <end position="429"/>
    </location>
</feature>
<feature type="compositionally biased region" description="Basic and acidic residues" evidence="1">
    <location>
        <begin position="480"/>
        <end position="512"/>
    </location>
</feature>
<reference evidence="3" key="1">
    <citation type="journal article" date="2018" name="Nat. Microbiol.">
        <title>Leveraging single-cell genomics to expand the fungal tree of life.</title>
        <authorList>
            <person name="Ahrendt S.R."/>
            <person name="Quandt C.A."/>
            <person name="Ciobanu D."/>
            <person name="Clum A."/>
            <person name="Salamov A."/>
            <person name="Andreopoulos B."/>
            <person name="Cheng J.F."/>
            <person name="Woyke T."/>
            <person name="Pelin A."/>
            <person name="Henrissat B."/>
            <person name="Reynolds N.K."/>
            <person name="Benny G.L."/>
            <person name="Smith M.E."/>
            <person name="James T.Y."/>
            <person name="Grigoriev I.V."/>
        </authorList>
    </citation>
    <scope>NUCLEOTIDE SEQUENCE [LARGE SCALE GENOMIC DNA]</scope>
</reference>
<sequence>TRIVESDSDDSRSAPTTSSRLKDKDAEKARSKSRRDSHSTTASSPPPSAKPPAVAERQRSPIKKKRRVMSGYERVGDAEPVADVKVKMEDQRCSEDRVIKTEEKEDDIAVPPPASGEEAKQQQHPVEPARKRLKKKNSLSVSGYERASAPAAGDDPAIKTEPQPDPMDIDHTPPSALDETARASLADLNRRRYLPIYSLALPSTSVGPSSATSTPPPGTRYMVDLQVALFLGLRSGRALLDRFPTIADKRVATFAEKQRLDASPIAAAVLAALEDTDPSACRWHKRVPTRGGDDGMKLSNVDVHLVSEEDVRRCCVEAGGVAGGIVAAARLDEWTAPLCLEEFEPVVEAEAAGDDPMADVVVKTEPAPLPVPVKPRHLPTPPPVAAPAPAPAPIPAPIPPPVVPRPPPPTLTRATPDPSPPTSATAAAALNYTHKLKRPPAPPPKGNDDDPEDDDDAGVSSSTPSSARHHRLHPAAMDVDPPRRKERDRDRDRDRNRDRDRDRERESRRESRTASASASSSRPPRPPPSKPKERGSKR</sequence>